<dbReference type="AlphaFoldDB" id="A0A2T5MFG2"/>
<feature type="signal peptide" evidence="1">
    <location>
        <begin position="1"/>
        <end position="28"/>
    </location>
</feature>
<accession>A0A2T5MFG2</accession>
<name>A0A2T5MFG2_9GAMM</name>
<gene>
    <name evidence="2" type="ORF">CJD38_08090</name>
</gene>
<organism evidence="2 3">
    <name type="scientific">Stenotrophobium rhamnosiphilum</name>
    <dbReference type="NCBI Taxonomy" id="2029166"/>
    <lineage>
        <taxon>Bacteria</taxon>
        <taxon>Pseudomonadati</taxon>
        <taxon>Pseudomonadota</taxon>
        <taxon>Gammaproteobacteria</taxon>
        <taxon>Nevskiales</taxon>
        <taxon>Nevskiaceae</taxon>
        <taxon>Stenotrophobium</taxon>
    </lineage>
</organism>
<keyword evidence="1" id="KW-0732">Signal</keyword>
<evidence type="ECO:0000313" key="2">
    <source>
        <dbReference type="EMBL" id="PTU31300.1"/>
    </source>
</evidence>
<sequence>MEPHLSLKNFLLCTFSLSLSALSFAANADPGSITIPRTVPYVEGAANDAIRAECRFPIELPEMIAEEAKDRGLNVQLTDANIDTAVGRVLSIRTEYVYAQGGGAYTGKKTARIRGELRENGQIIGDFLMERATSRGAGMFDYSACGSLNRISDALGKDVAKWLVRPAMGTRQGIR</sequence>
<feature type="chain" id="PRO_5015564007" description="DUF4410 domain-containing protein" evidence="1">
    <location>
        <begin position="29"/>
        <end position="175"/>
    </location>
</feature>
<proteinExistence type="predicted"/>
<dbReference type="Proteomes" id="UP000244248">
    <property type="component" value="Unassembled WGS sequence"/>
</dbReference>
<evidence type="ECO:0000313" key="3">
    <source>
        <dbReference type="Proteomes" id="UP000244248"/>
    </source>
</evidence>
<evidence type="ECO:0000256" key="1">
    <source>
        <dbReference type="SAM" id="SignalP"/>
    </source>
</evidence>
<dbReference type="EMBL" id="QANS01000003">
    <property type="protein sequence ID" value="PTU31300.1"/>
    <property type="molecule type" value="Genomic_DNA"/>
</dbReference>
<comment type="caution">
    <text evidence="2">The sequence shown here is derived from an EMBL/GenBank/DDBJ whole genome shotgun (WGS) entry which is preliminary data.</text>
</comment>
<protein>
    <recommendedName>
        <fullName evidence="4">DUF4410 domain-containing protein</fullName>
    </recommendedName>
</protein>
<reference evidence="2 3" key="1">
    <citation type="submission" date="2018-04" db="EMBL/GenBank/DDBJ databases">
        <title>Novel species isolated from glacier.</title>
        <authorList>
            <person name="Liu Q."/>
            <person name="Xin Y.-H."/>
        </authorList>
    </citation>
    <scope>NUCLEOTIDE SEQUENCE [LARGE SCALE GENOMIC DNA]</scope>
    <source>
        <strain evidence="2 3">GT1R17</strain>
    </source>
</reference>
<evidence type="ECO:0008006" key="4">
    <source>
        <dbReference type="Google" id="ProtNLM"/>
    </source>
</evidence>
<keyword evidence="3" id="KW-1185">Reference proteome</keyword>